<evidence type="ECO:0000259" key="6">
    <source>
        <dbReference type="Pfam" id="PF08100"/>
    </source>
</evidence>
<keyword evidence="1 7" id="KW-0489">Methyltransferase</keyword>
<name>A0A192D226_9SPHN</name>
<dbReference type="KEGG" id="pns:A9D12_01280"/>
<evidence type="ECO:0000256" key="1">
    <source>
        <dbReference type="ARBA" id="ARBA00022603"/>
    </source>
</evidence>
<evidence type="ECO:0000313" key="7">
    <source>
        <dbReference type="EMBL" id="ANK11799.1"/>
    </source>
</evidence>
<evidence type="ECO:0000256" key="2">
    <source>
        <dbReference type="ARBA" id="ARBA00022679"/>
    </source>
</evidence>
<dbReference type="Pfam" id="PF00891">
    <property type="entry name" value="Methyltransf_2"/>
    <property type="match status" value="1"/>
</dbReference>
<dbReference type="Gene3D" id="1.10.10.10">
    <property type="entry name" value="Winged helix-like DNA-binding domain superfamily/Winged helix DNA-binding domain"/>
    <property type="match status" value="1"/>
</dbReference>
<feature type="domain" description="O-methyltransferase dimerisation" evidence="6">
    <location>
        <begin position="47"/>
        <end position="103"/>
    </location>
</feature>
<keyword evidence="8" id="KW-1185">Reference proteome</keyword>
<feature type="domain" description="O-methyltransferase C-terminal" evidence="5">
    <location>
        <begin position="138"/>
        <end position="354"/>
    </location>
</feature>
<keyword evidence="2 7" id="KW-0808">Transferase</keyword>
<evidence type="ECO:0000259" key="5">
    <source>
        <dbReference type="Pfam" id="PF00891"/>
    </source>
</evidence>
<dbReference type="GO" id="GO:0046983">
    <property type="term" value="F:protein dimerization activity"/>
    <property type="evidence" value="ECO:0007669"/>
    <property type="project" value="InterPro"/>
</dbReference>
<gene>
    <name evidence="7" type="ORF">A9D12_01280</name>
</gene>
<dbReference type="EMBL" id="CP016033">
    <property type="protein sequence ID" value="ANK11799.1"/>
    <property type="molecule type" value="Genomic_DNA"/>
</dbReference>
<keyword evidence="3" id="KW-0949">S-adenosyl-L-methionine</keyword>
<dbReference type="SUPFAM" id="SSF53335">
    <property type="entry name" value="S-adenosyl-L-methionine-dependent methyltransferases"/>
    <property type="match status" value="1"/>
</dbReference>
<dbReference type="AlphaFoldDB" id="A0A192D226"/>
<dbReference type="GO" id="GO:0008171">
    <property type="term" value="F:O-methyltransferase activity"/>
    <property type="evidence" value="ECO:0007669"/>
    <property type="project" value="InterPro"/>
</dbReference>
<dbReference type="OrthoDB" id="7418600at2"/>
<dbReference type="GO" id="GO:0032259">
    <property type="term" value="P:methylation"/>
    <property type="evidence" value="ECO:0007669"/>
    <property type="project" value="UniProtKB-KW"/>
</dbReference>
<protein>
    <submittedName>
        <fullName evidence="7">Methyltransferase</fullName>
    </submittedName>
</protein>
<dbReference type="PROSITE" id="PS51683">
    <property type="entry name" value="SAM_OMT_II"/>
    <property type="match status" value="1"/>
</dbReference>
<dbReference type="CDD" id="cd02440">
    <property type="entry name" value="AdoMet_MTases"/>
    <property type="match status" value="1"/>
</dbReference>
<dbReference type="InterPro" id="IPR036388">
    <property type="entry name" value="WH-like_DNA-bd_sf"/>
</dbReference>
<dbReference type="PANTHER" id="PTHR43712:SF2">
    <property type="entry name" value="O-METHYLTRANSFERASE CICE"/>
    <property type="match status" value="1"/>
</dbReference>
<organism evidence="7 8">
    <name type="scientific">Erythrobacter neustonensis</name>
    <dbReference type="NCBI Taxonomy" id="1112"/>
    <lineage>
        <taxon>Bacteria</taxon>
        <taxon>Pseudomonadati</taxon>
        <taxon>Pseudomonadota</taxon>
        <taxon>Alphaproteobacteria</taxon>
        <taxon>Sphingomonadales</taxon>
        <taxon>Erythrobacteraceae</taxon>
        <taxon>Erythrobacter/Porphyrobacter group</taxon>
        <taxon>Erythrobacter</taxon>
    </lineage>
</organism>
<dbReference type="InterPro" id="IPR012967">
    <property type="entry name" value="COMT_dimerisation"/>
</dbReference>
<dbReference type="InterPro" id="IPR001077">
    <property type="entry name" value="COMT_C"/>
</dbReference>
<dbReference type="Pfam" id="PF08100">
    <property type="entry name" value="Dimerisation"/>
    <property type="match status" value="1"/>
</dbReference>
<dbReference type="RefSeq" id="WP_068348969.1">
    <property type="nucleotide sequence ID" value="NZ_CP016033.1"/>
</dbReference>
<dbReference type="STRING" id="1112.A9D12_01280"/>
<proteinExistence type="predicted"/>
<evidence type="ECO:0000313" key="8">
    <source>
        <dbReference type="Proteomes" id="UP000078263"/>
    </source>
</evidence>
<dbReference type="SUPFAM" id="SSF46785">
    <property type="entry name" value="Winged helix' DNA-binding domain"/>
    <property type="match status" value="1"/>
</dbReference>
<accession>A0A192D226</accession>
<feature type="active site" description="Proton acceptor" evidence="4">
    <location>
        <position position="282"/>
    </location>
</feature>
<reference evidence="7 8" key="1">
    <citation type="submission" date="2016-05" db="EMBL/GenBank/DDBJ databases">
        <title>Compelete Genome Sequence of Bacteriochlorophyll-Synthesizing Bacterium Porphyrobacter neustonensis DSM 9434.</title>
        <authorList>
            <person name="Shi X.-L."/>
            <person name="Wu Y.-H."/>
            <person name="Cheng H."/>
            <person name="Xu L."/>
            <person name="Zhang X.-Q."/>
            <person name="Wang C.-S."/>
            <person name="Xu X.-W."/>
        </authorList>
    </citation>
    <scope>NUCLEOTIDE SEQUENCE [LARGE SCALE GENOMIC DNA]</scope>
    <source>
        <strain evidence="7 8">DSM 9434</strain>
    </source>
</reference>
<dbReference type="Proteomes" id="UP000078263">
    <property type="component" value="Chromosome"/>
</dbReference>
<dbReference type="PIRSF" id="PIRSF005739">
    <property type="entry name" value="O-mtase"/>
    <property type="match status" value="1"/>
</dbReference>
<evidence type="ECO:0000256" key="3">
    <source>
        <dbReference type="ARBA" id="ARBA00022691"/>
    </source>
</evidence>
<dbReference type="InterPro" id="IPR016461">
    <property type="entry name" value="COMT-like"/>
</dbReference>
<dbReference type="InterPro" id="IPR029063">
    <property type="entry name" value="SAM-dependent_MTases_sf"/>
</dbReference>
<evidence type="ECO:0000256" key="4">
    <source>
        <dbReference type="PIRSR" id="PIRSR005739-1"/>
    </source>
</evidence>
<sequence>MNRLAALRLAYVQRRNAVFSSARFQHWAARLPLIRWIATRRAKGAFDLLAGFTYSQILRAYVETGLFDVLRQGPCNAAAVAHRIGLSQEAALTLLRAGRPLMLSEEPAPDHWTLGEQGAVFATNPGVQAMVRHHRLLYADLADPVALLRADRKQPTDLSRFWTYAGALHGASERGADTAEYSALMAASQHFVADEVLATVDFRGTRSLLDVGGGHGAFLRHIGSAWPHLRLGLFDLPEVAAAGAAALGDALGAHRITAHPGNFFSDFIPSGYDMVSLIRILHDHDDGPAQALLANIRKSLAPGARLLIAEPMARIPGAEAMGEAFFGLYLWAMGSGRPRSPGEIIAMCRAAGFASARFLPTAQAVNASLIIAAA</sequence>
<dbReference type="Gene3D" id="3.40.50.150">
    <property type="entry name" value="Vaccinia Virus protein VP39"/>
    <property type="match status" value="1"/>
</dbReference>
<dbReference type="PANTHER" id="PTHR43712">
    <property type="entry name" value="PUTATIVE (AFU_ORTHOLOGUE AFUA_4G14580)-RELATED"/>
    <property type="match status" value="1"/>
</dbReference>
<dbReference type="InterPro" id="IPR036390">
    <property type="entry name" value="WH_DNA-bd_sf"/>
</dbReference>